<keyword evidence="3" id="KW-1185">Reference proteome</keyword>
<accession>A0A7J8JX96</accession>
<proteinExistence type="predicted"/>
<dbReference type="EMBL" id="JACASF010000001">
    <property type="protein sequence ID" value="KAF6500742.1"/>
    <property type="molecule type" value="Genomic_DNA"/>
</dbReference>
<organism evidence="2 3">
    <name type="scientific">Molossus molossus</name>
    <name type="common">Pallas' mastiff bat</name>
    <name type="synonym">Vespertilio molossus</name>
    <dbReference type="NCBI Taxonomy" id="27622"/>
    <lineage>
        <taxon>Eukaryota</taxon>
        <taxon>Metazoa</taxon>
        <taxon>Chordata</taxon>
        <taxon>Craniata</taxon>
        <taxon>Vertebrata</taxon>
        <taxon>Euteleostomi</taxon>
        <taxon>Mammalia</taxon>
        <taxon>Eutheria</taxon>
        <taxon>Laurasiatheria</taxon>
        <taxon>Chiroptera</taxon>
        <taxon>Yangochiroptera</taxon>
        <taxon>Molossidae</taxon>
        <taxon>Molossus</taxon>
    </lineage>
</organism>
<dbReference type="Proteomes" id="UP000550707">
    <property type="component" value="Unassembled WGS sequence"/>
</dbReference>
<evidence type="ECO:0000313" key="3">
    <source>
        <dbReference type="Proteomes" id="UP000550707"/>
    </source>
</evidence>
<dbReference type="AlphaFoldDB" id="A0A7J8JX96"/>
<sequence>MQREAWALADSGSLTVLLRGVRLQPATRGDLTERGLRSAKGGGRGARAGRGRVPGSLKHRLDMPRFQVQCQVKPRLRACRRPAPGVWEGECRSQMSSTDPFTPNPMLKSLCDWRPGPSPLLTAVPLLSCPEI</sequence>
<evidence type="ECO:0000313" key="2">
    <source>
        <dbReference type="EMBL" id="KAF6500742.1"/>
    </source>
</evidence>
<name>A0A7J8JX96_MOLMO</name>
<feature type="region of interest" description="Disordered" evidence="1">
    <location>
        <begin position="29"/>
        <end position="56"/>
    </location>
</feature>
<dbReference type="InParanoid" id="A0A7J8JX96"/>
<gene>
    <name evidence="2" type="ORF">HJG59_007798</name>
</gene>
<evidence type="ECO:0000256" key="1">
    <source>
        <dbReference type="SAM" id="MobiDB-lite"/>
    </source>
</evidence>
<comment type="caution">
    <text evidence="2">The sequence shown here is derived from an EMBL/GenBank/DDBJ whole genome shotgun (WGS) entry which is preliminary data.</text>
</comment>
<reference evidence="2 3" key="1">
    <citation type="journal article" date="2020" name="Nature">
        <title>Six reference-quality genomes reveal evolution of bat adaptations.</title>
        <authorList>
            <person name="Jebb D."/>
            <person name="Huang Z."/>
            <person name="Pippel M."/>
            <person name="Hughes G.M."/>
            <person name="Lavrichenko K."/>
            <person name="Devanna P."/>
            <person name="Winkler S."/>
            <person name="Jermiin L.S."/>
            <person name="Skirmuntt E.C."/>
            <person name="Katzourakis A."/>
            <person name="Burkitt-Gray L."/>
            <person name="Ray D.A."/>
            <person name="Sullivan K.A.M."/>
            <person name="Roscito J.G."/>
            <person name="Kirilenko B.M."/>
            <person name="Davalos L.M."/>
            <person name="Corthals A.P."/>
            <person name="Power M.L."/>
            <person name="Jones G."/>
            <person name="Ransome R.D."/>
            <person name="Dechmann D.K.N."/>
            <person name="Locatelli A.G."/>
            <person name="Puechmaille S.J."/>
            <person name="Fedrigo O."/>
            <person name="Jarvis E.D."/>
            <person name="Hiller M."/>
            <person name="Vernes S.C."/>
            <person name="Myers E.W."/>
            <person name="Teeling E.C."/>
        </authorList>
    </citation>
    <scope>NUCLEOTIDE SEQUENCE [LARGE SCALE GENOMIC DNA]</scope>
    <source>
        <strain evidence="2">MMolMol1</strain>
        <tissue evidence="2">Muscle</tissue>
    </source>
</reference>
<protein>
    <submittedName>
        <fullName evidence="2">Uncharacterized protein</fullName>
    </submittedName>
</protein>